<accession>A0A2X2JSE4</accession>
<feature type="active site" description="Nucleophile" evidence="7">
    <location>
        <position position="155"/>
    </location>
</feature>
<evidence type="ECO:0000256" key="4">
    <source>
        <dbReference type="ARBA" id="ARBA00022960"/>
    </source>
</evidence>
<dbReference type="Gene3D" id="2.40.440.10">
    <property type="entry name" value="L,D-transpeptidase catalytic domain-like"/>
    <property type="match status" value="1"/>
</dbReference>
<evidence type="ECO:0000256" key="7">
    <source>
        <dbReference type="PROSITE-ProRule" id="PRU01373"/>
    </source>
</evidence>
<evidence type="ECO:0000256" key="6">
    <source>
        <dbReference type="ARBA" id="ARBA00023316"/>
    </source>
</evidence>
<dbReference type="GO" id="GO:0009252">
    <property type="term" value="P:peptidoglycan biosynthetic process"/>
    <property type="evidence" value="ECO:0007669"/>
    <property type="project" value="UniProtKB-UniPathway"/>
</dbReference>
<dbReference type="PANTHER" id="PTHR36699">
    <property type="entry name" value="LD-TRANSPEPTIDASE"/>
    <property type="match status" value="1"/>
</dbReference>
<evidence type="ECO:0000259" key="8">
    <source>
        <dbReference type="PROSITE" id="PS52029"/>
    </source>
</evidence>
<dbReference type="InterPro" id="IPR005490">
    <property type="entry name" value="LD_TPept_cat_dom"/>
</dbReference>
<dbReference type="GO" id="GO:0016740">
    <property type="term" value="F:transferase activity"/>
    <property type="evidence" value="ECO:0007669"/>
    <property type="project" value="UniProtKB-KW"/>
</dbReference>
<name>A0A2X2JSE4_SPHMU</name>
<dbReference type="UniPathway" id="UPA00219"/>
<dbReference type="RefSeq" id="WP_070561146.1">
    <property type="nucleotide sequence ID" value="NZ_CP068086.1"/>
</dbReference>
<dbReference type="GO" id="GO:0071555">
    <property type="term" value="P:cell wall organization"/>
    <property type="evidence" value="ECO:0007669"/>
    <property type="project" value="UniProtKB-UniRule"/>
</dbReference>
<proteinExistence type="inferred from homology"/>
<comment type="pathway">
    <text evidence="1 7">Cell wall biogenesis; peptidoglycan biosynthesis.</text>
</comment>
<dbReference type="PROSITE" id="PS52029">
    <property type="entry name" value="LD_TPASE"/>
    <property type="match status" value="1"/>
</dbReference>
<dbReference type="PANTHER" id="PTHR36699:SF1">
    <property type="entry name" value="L,D-TRANSPEPTIDASE YAFK-RELATED"/>
    <property type="match status" value="1"/>
</dbReference>
<evidence type="ECO:0000313" key="10">
    <source>
        <dbReference type="Proteomes" id="UP000251241"/>
    </source>
</evidence>
<reference evidence="9 10" key="1">
    <citation type="submission" date="2018-06" db="EMBL/GenBank/DDBJ databases">
        <authorList>
            <consortium name="Pathogen Informatics"/>
            <person name="Doyle S."/>
        </authorList>
    </citation>
    <scope>NUCLEOTIDE SEQUENCE [LARGE SCALE GENOMIC DNA]</scope>
    <source>
        <strain evidence="9 10">NCTC11343</strain>
    </source>
</reference>
<dbReference type="GO" id="GO:0004180">
    <property type="term" value="F:carboxypeptidase activity"/>
    <property type="evidence" value="ECO:0007669"/>
    <property type="project" value="UniProtKB-ARBA"/>
</dbReference>
<evidence type="ECO:0000256" key="1">
    <source>
        <dbReference type="ARBA" id="ARBA00004752"/>
    </source>
</evidence>
<keyword evidence="6 7" id="KW-0961">Cell wall biogenesis/degradation</keyword>
<evidence type="ECO:0000313" key="9">
    <source>
        <dbReference type="EMBL" id="SPZ94693.1"/>
    </source>
</evidence>
<dbReference type="GeneID" id="97180281"/>
<feature type="domain" description="L,D-TPase catalytic" evidence="8">
    <location>
        <begin position="43"/>
        <end position="179"/>
    </location>
</feature>
<dbReference type="Proteomes" id="UP000251241">
    <property type="component" value="Unassembled WGS sequence"/>
</dbReference>
<keyword evidence="3" id="KW-0808">Transferase</keyword>
<evidence type="ECO:0000256" key="2">
    <source>
        <dbReference type="ARBA" id="ARBA00005992"/>
    </source>
</evidence>
<feature type="active site" description="Proton donor/acceptor" evidence="7">
    <location>
        <position position="133"/>
    </location>
</feature>
<sequence length="180" mass="20170">MKRPRKRRIVLKTVISLLVLLCLGLIGYNLYPEPTLDRHAKVDKLIVYKSKRTLLAYSKGKLLKSYRISLGGQPVGDKEFEGDLKTPEGLYTINDKNPYSDYHKNLGVSYPNEQDIAHAKSLGKDAGGDIKIHGLRNGLGFIGKLQRHMDWTFGCMALTNSEIDELFDAVPIGTTIEIKP</sequence>
<keyword evidence="4 7" id="KW-0133">Cell shape</keyword>
<dbReference type="EMBL" id="UAUU01000011">
    <property type="protein sequence ID" value="SPZ94693.1"/>
    <property type="molecule type" value="Genomic_DNA"/>
</dbReference>
<gene>
    <name evidence="9" type="ORF">NCTC11343_05503</name>
</gene>
<evidence type="ECO:0000256" key="5">
    <source>
        <dbReference type="ARBA" id="ARBA00022984"/>
    </source>
</evidence>
<dbReference type="AlphaFoldDB" id="A0A2X2JSE4"/>
<protein>
    <submittedName>
        <fullName evidence="9">Uncharacterized protein conserved in bacteria</fullName>
    </submittedName>
</protein>
<keyword evidence="5 7" id="KW-0573">Peptidoglycan synthesis</keyword>
<comment type="similarity">
    <text evidence="2">Belongs to the YkuD family.</text>
</comment>
<dbReference type="SUPFAM" id="SSF141523">
    <property type="entry name" value="L,D-transpeptidase catalytic domain-like"/>
    <property type="match status" value="1"/>
</dbReference>
<dbReference type="InterPro" id="IPR038063">
    <property type="entry name" value="Transpep_catalytic_dom"/>
</dbReference>
<dbReference type="GO" id="GO:0008360">
    <property type="term" value="P:regulation of cell shape"/>
    <property type="evidence" value="ECO:0007669"/>
    <property type="project" value="UniProtKB-UniRule"/>
</dbReference>
<dbReference type="CDD" id="cd16913">
    <property type="entry name" value="YkuD_like"/>
    <property type="match status" value="1"/>
</dbReference>
<evidence type="ECO:0000256" key="3">
    <source>
        <dbReference type="ARBA" id="ARBA00022679"/>
    </source>
</evidence>
<organism evidence="9 10">
    <name type="scientific">Sphingobacterium multivorum</name>
    <dbReference type="NCBI Taxonomy" id="28454"/>
    <lineage>
        <taxon>Bacteria</taxon>
        <taxon>Pseudomonadati</taxon>
        <taxon>Bacteroidota</taxon>
        <taxon>Sphingobacteriia</taxon>
        <taxon>Sphingobacteriales</taxon>
        <taxon>Sphingobacteriaceae</taxon>
        <taxon>Sphingobacterium</taxon>
    </lineage>
</organism>
<dbReference type="Pfam" id="PF03734">
    <property type="entry name" value="YkuD"/>
    <property type="match status" value="1"/>
</dbReference>